<feature type="transmembrane region" description="Helical" evidence="1">
    <location>
        <begin position="39"/>
        <end position="56"/>
    </location>
</feature>
<feature type="transmembrane region" description="Helical" evidence="1">
    <location>
        <begin position="6"/>
        <end position="27"/>
    </location>
</feature>
<keyword evidence="1" id="KW-0472">Membrane</keyword>
<sequence length="106" mass="12468">MDGFTAFFFAPIIQSWLQPGFWMAIVIVGTLSLFVRFRVWISLLITPIISFLAYEFAIPEDSWILNSYYFKIPMVVHTTWMVTVYLYLVDKALRKRASRQQHPTAK</sequence>
<dbReference type="OrthoDB" id="10003817at2"/>
<proteinExistence type="predicted"/>
<protein>
    <submittedName>
        <fullName evidence="2">Uncharacterized protein</fullName>
    </submittedName>
</protein>
<reference evidence="2 3" key="1">
    <citation type="submission" date="2018-10" db="EMBL/GenBank/DDBJ databases">
        <title>Phylogenomics of Brevibacillus.</title>
        <authorList>
            <person name="Dunlap C."/>
        </authorList>
    </citation>
    <scope>NUCLEOTIDE SEQUENCE [LARGE SCALE GENOMIC DNA]</scope>
    <source>
        <strain evidence="2 3">JCM 12215</strain>
    </source>
</reference>
<keyword evidence="3" id="KW-1185">Reference proteome</keyword>
<evidence type="ECO:0000256" key="1">
    <source>
        <dbReference type="SAM" id="Phobius"/>
    </source>
</evidence>
<accession>A0A3M8CJP5</accession>
<dbReference type="AlphaFoldDB" id="A0A3M8CJP5"/>
<dbReference type="EMBL" id="RHHR01000009">
    <property type="protein sequence ID" value="RNB75813.1"/>
    <property type="molecule type" value="Genomic_DNA"/>
</dbReference>
<evidence type="ECO:0000313" key="3">
    <source>
        <dbReference type="Proteomes" id="UP000282028"/>
    </source>
</evidence>
<dbReference type="RefSeq" id="WP_122907971.1">
    <property type="nucleotide sequence ID" value="NZ_CBCSBE010000004.1"/>
</dbReference>
<keyword evidence="1" id="KW-1133">Transmembrane helix</keyword>
<evidence type="ECO:0000313" key="2">
    <source>
        <dbReference type="EMBL" id="RNB75813.1"/>
    </source>
</evidence>
<organism evidence="2 3">
    <name type="scientific">Brevibacillus invocatus</name>
    <dbReference type="NCBI Taxonomy" id="173959"/>
    <lineage>
        <taxon>Bacteria</taxon>
        <taxon>Bacillati</taxon>
        <taxon>Bacillota</taxon>
        <taxon>Bacilli</taxon>
        <taxon>Bacillales</taxon>
        <taxon>Paenibacillaceae</taxon>
        <taxon>Brevibacillus</taxon>
    </lineage>
</organism>
<feature type="transmembrane region" description="Helical" evidence="1">
    <location>
        <begin position="68"/>
        <end position="89"/>
    </location>
</feature>
<dbReference type="Proteomes" id="UP000282028">
    <property type="component" value="Unassembled WGS sequence"/>
</dbReference>
<gene>
    <name evidence="2" type="ORF">EDM52_05175</name>
</gene>
<name>A0A3M8CJP5_9BACL</name>
<comment type="caution">
    <text evidence="2">The sequence shown here is derived from an EMBL/GenBank/DDBJ whole genome shotgun (WGS) entry which is preliminary data.</text>
</comment>
<keyword evidence="1" id="KW-0812">Transmembrane</keyword>